<evidence type="ECO:0000256" key="1">
    <source>
        <dbReference type="SAM" id="MobiDB-lite"/>
    </source>
</evidence>
<feature type="compositionally biased region" description="Gly residues" evidence="1">
    <location>
        <begin position="295"/>
        <end position="308"/>
    </location>
</feature>
<dbReference type="Proteomes" id="UP001433268">
    <property type="component" value="Unassembled WGS sequence"/>
</dbReference>
<evidence type="ECO:0000313" key="3">
    <source>
        <dbReference type="Proteomes" id="UP001433268"/>
    </source>
</evidence>
<dbReference type="RefSeq" id="XP_066670624.1">
    <property type="nucleotide sequence ID" value="XM_066807006.1"/>
</dbReference>
<dbReference type="GeneID" id="92040066"/>
<feature type="region of interest" description="Disordered" evidence="1">
    <location>
        <begin position="286"/>
        <end position="308"/>
    </location>
</feature>
<sequence>MPNKSFHVVQSHCAYCSFTLHEQDPAIVAPYSDGRVSATFPWKAENRWYDSDLNAELHVWKPDIYDSAPAFHEPCFRFGTGKLGMRLSGRAQDITRYGFPPLASHDRQRFVRLQGKVGLCVHAEFPALLPEICLVIAEYLVPEYAICTLDSLRTSKENCNIQITPHEDIWARYVCFEETLYLADLSNTPGPEYPVKIYGGDPDVSFLLILQDHLGVRGLVSYTMDPAHLQLLVANPMQGQFRVHVYEDGLLAFHYDGFKLRDWSQDAQTDYPELAETLERVGSRLSRGSQRSVGGFAGPGTPGTGSMM</sequence>
<reference evidence="2 3" key="1">
    <citation type="submission" date="2023-01" db="EMBL/GenBank/DDBJ databases">
        <title>Analysis of 21 Apiospora genomes using comparative genomics revels a genus with tremendous synthesis potential of carbohydrate active enzymes and secondary metabolites.</title>
        <authorList>
            <person name="Sorensen T."/>
        </authorList>
    </citation>
    <scope>NUCLEOTIDE SEQUENCE [LARGE SCALE GENOMIC DNA]</scope>
    <source>
        <strain evidence="2 3">CBS 114990</strain>
    </source>
</reference>
<proteinExistence type="predicted"/>
<name>A0ABR1WX44_9PEZI</name>
<keyword evidence="3" id="KW-1185">Reference proteome</keyword>
<organism evidence="2 3">
    <name type="scientific">Apiospora hydei</name>
    <dbReference type="NCBI Taxonomy" id="1337664"/>
    <lineage>
        <taxon>Eukaryota</taxon>
        <taxon>Fungi</taxon>
        <taxon>Dikarya</taxon>
        <taxon>Ascomycota</taxon>
        <taxon>Pezizomycotina</taxon>
        <taxon>Sordariomycetes</taxon>
        <taxon>Xylariomycetidae</taxon>
        <taxon>Amphisphaeriales</taxon>
        <taxon>Apiosporaceae</taxon>
        <taxon>Apiospora</taxon>
    </lineage>
</organism>
<gene>
    <name evidence="2" type="ORF">PG997_002691</name>
</gene>
<protein>
    <submittedName>
        <fullName evidence="2">Uncharacterized protein</fullName>
    </submittedName>
</protein>
<comment type="caution">
    <text evidence="2">The sequence shown here is derived from an EMBL/GenBank/DDBJ whole genome shotgun (WGS) entry which is preliminary data.</text>
</comment>
<evidence type="ECO:0000313" key="2">
    <source>
        <dbReference type="EMBL" id="KAK8087730.1"/>
    </source>
</evidence>
<accession>A0ABR1WX44</accession>
<dbReference type="EMBL" id="JAQQWN010000004">
    <property type="protein sequence ID" value="KAK8087730.1"/>
    <property type="molecule type" value="Genomic_DNA"/>
</dbReference>